<reference evidence="2" key="1">
    <citation type="submission" date="2023-02" db="EMBL/GenBank/DDBJ databases">
        <title>Isolation, identification, and genome analysis of Vibrio campbellii in the Penaeus vannamei larvae stage.</title>
        <authorList>
            <person name="Huang T."/>
            <person name="Zhang B."/>
        </authorList>
    </citation>
    <scope>NUCLEOTIDE SEQUENCE</scope>
    <source>
        <strain evidence="2">20220413_1</strain>
    </source>
</reference>
<proteinExistence type="predicted"/>
<sequence>MYKYLSKLTVLLLAFSSAHDVNANQIYHKFNPTTTIDISKNSGGVEISTRNLNFTTSYLKDKKVLEDINIPFTVKSSTDENISYNLKLIKSNHMCSLKKENNETFTVDLQLDGEGFSSGKSVKVFPAVHEREHRLNISFPEEIEQMDQEQTCSGTVTIEAEIIL</sequence>
<protein>
    <submittedName>
        <fullName evidence="2">Uncharacterized protein</fullName>
    </submittedName>
</protein>
<feature type="chain" id="PRO_5042962605" evidence="1">
    <location>
        <begin position="24"/>
        <end position="164"/>
    </location>
</feature>
<dbReference type="Proteomes" id="UP001219537">
    <property type="component" value="Chromosome 2"/>
</dbReference>
<organism evidence="2 3">
    <name type="scientific">Vibrio campbellii</name>
    <dbReference type="NCBI Taxonomy" id="680"/>
    <lineage>
        <taxon>Bacteria</taxon>
        <taxon>Pseudomonadati</taxon>
        <taxon>Pseudomonadota</taxon>
        <taxon>Gammaproteobacteria</taxon>
        <taxon>Vibrionales</taxon>
        <taxon>Vibrionaceae</taxon>
        <taxon>Vibrio</taxon>
    </lineage>
</organism>
<evidence type="ECO:0000313" key="2">
    <source>
        <dbReference type="EMBL" id="WDG11102.1"/>
    </source>
</evidence>
<feature type="signal peptide" evidence="1">
    <location>
        <begin position="1"/>
        <end position="23"/>
    </location>
</feature>
<dbReference type="EMBL" id="CP117989">
    <property type="protein sequence ID" value="WDG11102.1"/>
    <property type="molecule type" value="Genomic_DNA"/>
</dbReference>
<keyword evidence="1" id="KW-0732">Signal</keyword>
<dbReference type="AlphaFoldDB" id="A0AAQ3B2S7"/>
<accession>A0AAQ3B2S7</accession>
<dbReference type="RefSeq" id="WP_005428493.1">
    <property type="nucleotide sequence ID" value="NZ_CP092683.1"/>
</dbReference>
<evidence type="ECO:0000313" key="3">
    <source>
        <dbReference type="Proteomes" id="UP001219537"/>
    </source>
</evidence>
<evidence type="ECO:0000256" key="1">
    <source>
        <dbReference type="SAM" id="SignalP"/>
    </source>
</evidence>
<gene>
    <name evidence="2" type="ORF">PUN50_17710</name>
</gene>
<name>A0AAQ3B2S7_9VIBR</name>